<dbReference type="GO" id="GO:0004364">
    <property type="term" value="F:glutathione transferase activity"/>
    <property type="evidence" value="ECO:0007669"/>
    <property type="project" value="TreeGrafter"/>
</dbReference>
<gene>
    <name evidence="6" type="ORF">E0L32_004684</name>
</gene>
<evidence type="ECO:0000256" key="5">
    <source>
        <dbReference type="SAM" id="Phobius"/>
    </source>
</evidence>
<dbReference type="GO" id="GO:0005635">
    <property type="term" value="C:nuclear envelope"/>
    <property type="evidence" value="ECO:0007669"/>
    <property type="project" value="TreeGrafter"/>
</dbReference>
<dbReference type="InterPro" id="IPR023352">
    <property type="entry name" value="MAPEG-like_dom_sf"/>
</dbReference>
<evidence type="ECO:0000256" key="1">
    <source>
        <dbReference type="ARBA" id="ARBA00004141"/>
    </source>
</evidence>
<dbReference type="GO" id="GO:0005783">
    <property type="term" value="C:endoplasmic reticulum"/>
    <property type="evidence" value="ECO:0007669"/>
    <property type="project" value="TreeGrafter"/>
</dbReference>
<name>A0A507B7L4_9PEZI</name>
<dbReference type="EMBL" id="SKBQ01000023">
    <property type="protein sequence ID" value="TPX15126.1"/>
    <property type="molecule type" value="Genomic_DNA"/>
</dbReference>
<dbReference type="GO" id="GO:0004602">
    <property type="term" value="F:glutathione peroxidase activity"/>
    <property type="evidence" value="ECO:0007669"/>
    <property type="project" value="TreeGrafter"/>
</dbReference>
<protein>
    <recommendedName>
        <fullName evidence="8">Microsomal glutathione S-transferase 3</fullName>
    </recommendedName>
</protein>
<dbReference type="Proteomes" id="UP000319257">
    <property type="component" value="Unassembled WGS sequence"/>
</dbReference>
<evidence type="ECO:0000313" key="6">
    <source>
        <dbReference type="EMBL" id="TPX15126.1"/>
    </source>
</evidence>
<dbReference type="InterPro" id="IPR050997">
    <property type="entry name" value="MAPEG"/>
</dbReference>
<dbReference type="PANTHER" id="PTHR10250">
    <property type="entry name" value="MICROSOMAL GLUTATHIONE S-TRANSFERASE"/>
    <property type="match status" value="1"/>
</dbReference>
<dbReference type="GO" id="GO:0016020">
    <property type="term" value="C:membrane"/>
    <property type="evidence" value="ECO:0007669"/>
    <property type="project" value="UniProtKB-SubCell"/>
</dbReference>
<dbReference type="Gene3D" id="1.20.120.550">
    <property type="entry name" value="Membrane associated eicosanoid/glutathione metabolism-like domain"/>
    <property type="match status" value="1"/>
</dbReference>
<evidence type="ECO:0000256" key="4">
    <source>
        <dbReference type="ARBA" id="ARBA00023136"/>
    </source>
</evidence>
<keyword evidence="3 5" id="KW-1133">Transmembrane helix</keyword>
<dbReference type="InterPro" id="IPR001129">
    <property type="entry name" value="Membr-assoc_MAPEG"/>
</dbReference>
<comment type="subcellular location">
    <subcellularLocation>
        <location evidence="1">Membrane</location>
        <topology evidence="1">Multi-pass membrane protein</topology>
    </subcellularLocation>
</comment>
<proteinExistence type="predicted"/>
<evidence type="ECO:0000256" key="2">
    <source>
        <dbReference type="ARBA" id="ARBA00022692"/>
    </source>
</evidence>
<evidence type="ECO:0008006" key="8">
    <source>
        <dbReference type="Google" id="ProtNLM"/>
    </source>
</evidence>
<organism evidence="6 7">
    <name type="scientific">Thyridium curvatum</name>
    <dbReference type="NCBI Taxonomy" id="1093900"/>
    <lineage>
        <taxon>Eukaryota</taxon>
        <taxon>Fungi</taxon>
        <taxon>Dikarya</taxon>
        <taxon>Ascomycota</taxon>
        <taxon>Pezizomycotina</taxon>
        <taxon>Sordariomycetes</taxon>
        <taxon>Sordariomycetidae</taxon>
        <taxon>Thyridiales</taxon>
        <taxon>Thyridiaceae</taxon>
        <taxon>Thyridium</taxon>
    </lineage>
</organism>
<dbReference type="PANTHER" id="PTHR10250:SF26">
    <property type="entry name" value="GLUTATHIONE S-TRANSFERASE 3, MITOCHONDRIAL"/>
    <property type="match status" value="1"/>
</dbReference>
<keyword evidence="2 5" id="KW-0812">Transmembrane</keyword>
<comment type="caution">
    <text evidence="6">The sequence shown here is derived from an EMBL/GenBank/DDBJ whole genome shotgun (WGS) entry which is preliminary data.</text>
</comment>
<evidence type="ECO:0000256" key="3">
    <source>
        <dbReference type="ARBA" id="ARBA00022989"/>
    </source>
</evidence>
<reference evidence="6 7" key="1">
    <citation type="submission" date="2019-06" db="EMBL/GenBank/DDBJ databases">
        <title>Draft genome sequence of the filamentous fungus Phialemoniopsis curvata isolated from diesel fuel.</title>
        <authorList>
            <person name="Varaljay V.A."/>
            <person name="Lyon W.J."/>
            <person name="Crouch A.L."/>
            <person name="Drake C.E."/>
            <person name="Hollomon J.M."/>
            <person name="Nadeau L.J."/>
            <person name="Nunn H.S."/>
            <person name="Stevenson B.S."/>
            <person name="Bojanowski C.L."/>
            <person name="Crookes-Goodson W.J."/>
        </authorList>
    </citation>
    <scope>NUCLEOTIDE SEQUENCE [LARGE SCALE GENOMIC DNA]</scope>
    <source>
        <strain evidence="6 7">D216</strain>
    </source>
</reference>
<feature type="transmembrane region" description="Helical" evidence="5">
    <location>
        <begin position="12"/>
        <end position="30"/>
    </location>
</feature>
<dbReference type="AlphaFoldDB" id="A0A507B7L4"/>
<dbReference type="RefSeq" id="XP_030996837.1">
    <property type="nucleotide sequence ID" value="XM_031139121.1"/>
</dbReference>
<keyword evidence="4 5" id="KW-0472">Membrane</keyword>
<keyword evidence="7" id="KW-1185">Reference proteome</keyword>
<sequence length="149" mass="15926">MVLTITLPTEYSYVLAVASSSFLLGTYHYILTAVARGKAKVPYPVAYASKEEADKDPAVFKFNCAQRAQSNFVENHSGWLGALLISGLRFPVASAGLGAVWVVARVLYGQGYTSKKGPKGRILGSSLASLTDLSLRVMAVYTTVSMVLA</sequence>
<dbReference type="Pfam" id="PF01124">
    <property type="entry name" value="MAPEG"/>
    <property type="match status" value="1"/>
</dbReference>
<dbReference type="OrthoDB" id="410651at2759"/>
<dbReference type="GeneID" id="41972131"/>
<accession>A0A507B7L4</accession>
<dbReference type="InParanoid" id="A0A507B7L4"/>
<evidence type="ECO:0000313" key="7">
    <source>
        <dbReference type="Proteomes" id="UP000319257"/>
    </source>
</evidence>
<dbReference type="SUPFAM" id="SSF161084">
    <property type="entry name" value="MAPEG domain-like"/>
    <property type="match status" value="1"/>
</dbReference>